<protein>
    <submittedName>
        <fullName evidence="4">Uncharacterized membrane protein, DUF4010 family</fullName>
    </submittedName>
</protein>
<dbReference type="RefSeq" id="WP_055434351.1">
    <property type="nucleotide sequence ID" value="NZ_CYHA01000007.1"/>
</dbReference>
<dbReference type="STRING" id="375574.GCA_001418035_02321"/>
<accession>A0A0K6H576</accession>
<evidence type="ECO:0000313" key="4">
    <source>
        <dbReference type="EMBL" id="CUA85992.1"/>
    </source>
</evidence>
<feature type="transmembrane region" description="Helical" evidence="1">
    <location>
        <begin position="344"/>
        <end position="367"/>
    </location>
</feature>
<feature type="transmembrane region" description="Helical" evidence="1">
    <location>
        <begin position="245"/>
        <end position="264"/>
    </location>
</feature>
<dbReference type="InterPro" id="IPR049177">
    <property type="entry name" value="MgtC_SapB_SrpB_YhiD_N"/>
</dbReference>
<keyword evidence="5" id="KW-1185">Reference proteome</keyword>
<dbReference type="AlphaFoldDB" id="A0A0K6H576"/>
<sequence>MGTLDWSQWFRLEGTPFAALPHFITSLAIGLLMGVERERKTHPLAGIRTFPLTAMFGTLVALVGQGTQSSWPVATGLLLTGLLGFLPQGSTGSDVAEPRTTTVIALVIAFTLGVLVGQGQGALAVAVGIIATALLYLKPELSGLFNRLDRRDWLSILQFAALSFIVLPVLPDRTFGPYGALNPYEMWLMVVLIVGVGLSGYLAVKFLGERVGGPLLGFLGGLVSSTATSMVYAREARAHPEALGLAGSVIMLANLVLFLRLMVLTGALQPGALGPVAVLMLPALLLGLICSGWRLRQAETAGSGPALTLSNPSELKLALGFGILFAVVTVSAAWLNAHFGRGGLYVVALISGLNDVDAITLATLRLYGQHSVTLGTVAAALALAVSANTLLKFALIASLGGRQLAWRILPTLLGSLAGLWGGFAALVLLSN</sequence>
<keyword evidence="1" id="KW-0472">Membrane</keyword>
<feature type="domain" description="MgtC/SapB/SrpB/YhiD N-terminal" evidence="2">
    <location>
        <begin position="24"/>
        <end position="142"/>
    </location>
</feature>
<reference evidence="5" key="1">
    <citation type="submission" date="2015-08" db="EMBL/GenBank/DDBJ databases">
        <authorList>
            <person name="Varghese N."/>
        </authorList>
    </citation>
    <scope>NUCLEOTIDE SEQUENCE [LARGE SCALE GENOMIC DNA]</scope>
    <source>
        <strain evidence="5">DSM 17901</strain>
    </source>
</reference>
<gene>
    <name evidence="4" type="ORF">Ga0061063_2545</name>
</gene>
<feature type="transmembrane region" description="Helical" evidence="1">
    <location>
        <begin position="153"/>
        <end position="171"/>
    </location>
</feature>
<organism evidence="4 5">
    <name type="scientific">Gulbenkiania indica</name>
    <dbReference type="NCBI Taxonomy" id="375574"/>
    <lineage>
        <taxon>Bacteria</taxon>
        <taxon>Pseudomonadati</taxon>
        <taxon>Pseudomonadota</taxon>
        <taxon>Betaproteobacteria</taxon>
        <taxon>Neisseriales</taxon>
        <taxon>Chromobacteriaceae</taxon>
        <taxon>Gulbenkiania</taxon>
    </lineage>
</organism>
<feature type="transmembrane region" description="Helical" evidence="1">
    <location>
        <begin position="315"/>
        <end position="337"/>
    </location>
</feature>
<dbReference type="EMBL" id="CYHA01000007">
    <property type="protein sequence ID" value="CUA85992.1"/>
    <property type="molecule type" value="Genomic_DNA"/>
</dbReference>
<feature type="transmembrane region" description="Helical" evidence="1">
    <location>
        <begin position="211"/>
        <end position="233"/>
    </location>
</feature>
<name>A0A0K6H576_9NEIS</name>
<feature type="transmembrane region" description="Helical" evidence="1">
    <location>
        <begin position="69"/>
        <end position="86"/>
    </location>
</feature>
<keyword evidence="1" id="KW-0812">Transmembrane</keyword>
<dbReference type="Pfam" id="PF13194">
    <property type="entry name" value="DUF4010"/>
    <property type="match status" value="1"/>
</dbReference>
<feature type="transmembrane region" description="Helical" evidence="1">
    <location>
        <begin position="98"/>
        <end position="116"/>
    </location>
</feature>
<dbReference type="PANTHER" id="PTHR39084:SF1">
    <property type="entry name" value="DUF4010 DOMAIN-CONTAINING PROTEIN"/>
    <property type="match status" value="1"/>
</dbReference>
<dbReference type="InterPro" id="IPR025105">
    <property type="entry name" value="DUF4010"/>
</dbReference>
<evidence type="ECO:0000259" key="3">
    <source>
        <dbReference type="Pfam" id="PF13194"/>
    </source>
</evidence>
<feature type="transmembrane region" description="Helical" evidence="1">
    <location>
        <begin position="15"/>
        <end position="33"/>
    </location>
</feature>
<feature type="transmembrane region" description="Helical" evidence="1">
    <location>
        <begin position="45"/>
        <end position="63"/>
    </location>
</feature>
<feature type="transmembrane region" description="Helical" evidence="1">
    <location>
        <begin position="408"/>
        <end position="429"/>
    </location>
</feature>
<evidence type="ECO:0000259" key="2">
    <source>
        <dbReference type="Pfam" id="PF02308"/>
    </source>
</evidence>
<dbReference type="PANTHER" id="PTHR39084">
    <property type="entry name" value="MEMBRANE PROTEIN-RELATED"/>
    <property type="match status" value="1"/>
</dbReference>
<evidence type="ECO:0000256" key="1">
    <source>
        <dbReference type="SAM" id="Phobius"/>
    </source>
</evidence>
<feature type="transmembrane region" description="Helical" evidence="1">
    <location>
        <begin position="276"/>
        <end position="295"/>
    </location>
</feature>
<keyword evidence="1" id="KW-1133">Transmembrane helix</keyword>
<dbReference type="OrthoDB" id="9813718at2"/>
<feature type="transmembrane region" description="Helical" evidence="1">
    <location>
        <begin position="373"/>
        <end position="396"/>
    </location>
</feature>
<proteinExistence type="predicted"/>
<evidence type="ECO:0000313" key="5">
    <source>
        <dbReference type="Proteomes" id="UP000243535"/>
    </source>
</evidence>
<feature type="domain" description="DUF4010" evidence="3">
    <location>
        <begin position="191"/>
        <end position="400"/>
    </location>
</feature>
<dbReference type="Proteomes" id="UP000243535">
    <property type="component" value="Unassembled WGS sequence"/>
</dbReference>
<feature type="transmembrane region" description="Helical" evidence="1">
    <location>
        <begin position="122"/>
        <end position="141"/>
    </location>
</feature>
<dbReference type="Pfam" id="PF02308">
    <property type="entry name" value="MgtC"/>
    <property type="match status" value="1"/>
</dbReference>
<feature type="transmembrane region" description="Helical" evidence="1">
    <location>
        <begin position="186"/>
        <end position="204"/>
    </location>
</feature>